<name>A0A2L0FBZ8_SORCE</name>
<dbReference type="AlphaFoldDB" id="A0A2L0FBZ8"/>
<dbReference type="Proteomes" id="UP000238348">
    <property type="component" value="Chromosome"/>
</dbReference>
<protein>
    <recommendedName>
        <fullName evidence="3">RHS repeat-associated core domain-containing protein</fullName>
    </recommendedName>
</protein>
<dbReference type="Gene3D" id="2.180.10.10">
    <property type="entry name" value="RHS repeat-associated core"/>
    <property type="match status" value="1"/>
</dbReference>
<organism evidence="1 2">
    <name type="scientific">Sorangium cellulosum</name>
    <name type="common">Polyangium cellulosum</name>
    <dbReference type="NCBI Taxonomy" id="56"/>
    <lineage>
        <taxon>Bacteria</taxon>
        <taxon>Pseudomonadati</taxon>
        <taxon>Myxococcota</taxon>
        <taxon>Polyangia</taxon>
        <taxon>Polyangiales</taxon>
        <taxon>Polyangiaceae</taxon>
        <taxon>Sorangium</taxon>
    </lineage>
</organism>
<sequence length="373" mass="38182">MLSSVDLRQEPGAGNPLAGFCPGGGPKGPSLPGYPRIGRFLTTDPIVSIPSFGQSWNPYSYVLNNPLVYVDPGGFQEAFPEGGARAPLAAGAEFTLEELGLPPIEVELVLPEHEARHGDGANTMAAETGGAVPPIDVGVLGTSAGFVPQPVTTAPIDWSQNPYVQIEGGFVAGLLLGAVPFAGVGHELLDAAGALPHGTSEARMGLAIGQIVGGVALTIGGLTGELFGGVTSATGIGAAVGVPAIVVSTGLVVGGVGNIAAGIQGLSQALMSSGSGNKGPQGTAPVANGGVKPLTAGRLMDHHIFPQQFRKFFERRDIDIEQFTVRVGETAHLKGIHGRGLGDMPGRWNARWSNLSMRTRRRQQKTSISSVGA</sequence>
<evidence type="ECO:0000313" key="2">
    <source>
        <dbReference type="Proteomes" id="UP000238348"/>
    </source>
</evidence>
<dbReference type="InterPro" id="IPR011755">
    <property type="entry name" value="CHP02269_MYXXA"/>
</dbReference>
<proteinExistence type="predicted"/>
<evidence type="ECO:0000313" key="1">
    <source>
        <dbReference type="EMBL" id="AUX49128.1"/>
    </source>
</evidence>
<dbReference type="Pfam" id="PF09533">
    <property type="entry name" value="DUF2380"/>
    <property type="match status" value="1"/>
</dbReference>
<accession>A0A2L0FBZ8</accession>
<dbReference type="EMBL" id="CP012673">
    <property type="protein sequence ID" value="AUX49128.1"/>
    <property type="molecule type" value="Genomic_DNA"/>
</dbReference>
<evidence type="ECO:0008006" key="3">
    <source>
        <dbReference type="Google" id="ProtNLM"/>
    </source>
</evidence>
<dbReference type="OrthoDB" id="5512084at2"/>
<reference evidence="1 2" key="1">
    <citation type="submission" date="2015-09" db="EMBL/GenBank/DDBJ databases">
        <title>Sorangium comparison.</title>
        <authorList>
            <person name="Zaburannyi N."/>
            <person name="Bunk B."/>
            <person name="Overmann J."/>
            <person name="Mueller R."/>
        </authorList>
    </citation>
    <scope>NUCLEOTIDE SEQUENCE [LARGE SCALE GENOMIC DNA]</scope>
    <source>
        <strain evidence="1 2">So ce26</strain>
    </source>
</reference>
<gene>
    <name evidence="1" type="ORF">SOCE26_106730</name>
</gene>